<keyword evidence="1 5" id="KW-0806">Transcription termination</keyword>
<dbReference type="eggNOG" id="COG0250">
    <property type="taxonomic scope" value="Bacteria"/>
</dbReference>
<dbReference type="PANTHER" id="PTHR30265:SF2">
    <property type="entry name" value="TRANSCRIPTION TERMINATION_ANTITERMINATION PROTEIN NUSG"/>
    <property type="match status" value="1"/>
</dbReference>
<accession>A0A097EPB6</accession>
<dbReference type="EMBL" id="CP009574">
    <property type="protein sequence ID" value="AIT09411.1"/>
    <property type="molecule type" value="Genomic_DNA"/>
</dbReference>
<keyword evidence="4 5" id="KW-0804">Transcription</keyword>
<dbReference type="AlphaFoldDB" id="A0A097EPB6"/>
<reference evidence="10 11" key="1">
    <citation type="submission" date="2014-10" db="EMBL/GenBank/DDBJ databases">
        <title>Whole genome sequence of Francisella endociliophora strain FSC1006, isolated from a laboratory culture of the marine ciliate Euplotes raikovi.</title>
        <authorList>
            <person name="Granberg M."/>
            <person name="Backman S."/>
            <person name="Lundmark E."/>
            <person name="Nilsson E."/>
            <person name="Karlsson E."/>
            <person name="Thelaus J."/>
            <person name="Ohrman C."/>
            <person name="Larkeryd A."/>
            <person name="Stenberg P."/>
        </authorList>
    </citation>
    <scope>NUCLEOTIDE SEQUENCE [LARGE SCALE GENOMIC DNA]</scope>
    <source>
        <strain evidence="10 11">FSC1006</strain>
    </source>
</reference>
<dbReference type="InterPro" id="IPR043425">
    <property type="entry name" value="NusG-like"/>
</dbReference>
<feature type="domain" description="KOW" evidence="9">
    <location>
        <begin position="124"/>
        <end position="151"/>
    </location>
</feature>
<dbReference type="HOGENOM" id="CLU_067287_1_0_6"/>
<organism evidence="10 11">
    <name type="scientific">Candidatus Francisella endociliophora</name>
    <dbReference type="NCBI Taxonomy" id="653937"/>
    <lineage>
        <taxon>Bacteria</taxon>
        <taxon>Pseudomonadati</taxon>
        <taxon>Pseudomonadota</taxon>
        <taxon>Gammaproteobacteria</taxon>
        <taxon>Thiotrichales</taxon>
        <taxon>Francisellaceae</taxon>
        <taxon>Francisella</taxon>
    </lineage>
</organism>
<evidence type="ECO:0000259" key="8">
    <source>
        <dbReference type="SMART" id="SM00738"/>
    </source>
</evidence>
<name>A0A097EPB6_9GAMM</name>
<comment type="similarity">
    <text evidence="5 7">Belongs to the NusG family.</text>
</comment>
<dbReference type="Gene3D" id="2.30.30.30">
    <property type="match status" value="1"/>
</dbReference>
<dbReference type="InterPro" id="IPR036735">
    <property type="entry name" value="NGN_dom_sf"/>
</dbReference>
<dbReference type="PROSITE" id="PS01014">
    <property type="entry name" value="NUSG"/>
    <property type="match status" value="1"/>
</dbReference>
<dbReference type="SUPFAM" id="SSF82679">
    <property type="entry name" value="N-utilization substance G protein NusG, N-terminal domain"/>
    <property type="match status" value="1"/>
</dbReference>
<evidence type="ECO:0000256" key="7">
    <source>
        <dbReference type="RuleBase" id="RU000538"/>
    </source>
</evidence>
<dbReference type="GO" id="GO:0006353">
    <property type="term" value="P:DNA-templated transcription termination"/>
    <property type="evidence" value="ECO:0007669"/>
    <property type="project" value="UniProtKB-UniRule"/>
</dbReference>
<evidence type="ECO:0000313" key="11">
    <source>
        <dbReference type="Proteomes" id="UP000029672"/>
    </source>
</evidence>
<dbReference type="GO" id="GO:0031564">
    <property type="term" value="P:transcription antitermination"/>
    <property type="evidence" value="ECO:0007669"/>
    <property type="project" value="UniProtKB-UniRule"/>
</dbReference>
<proteinExistence type="inferred from homology"/>
<evidence type="ECO:0000256" key="5">
    <source>
        <dbReference type="HAMAP-Rule" id="MF_00948"/>
    </source>
</evidence>
<dbReference type="InterPro" id="IPR006645">
    <property type="entry name" value="NGN-like_dom"/>
</dbReference>
<dbReference type="Pfam" id="PF02357">
    <property type="entry name" value="NusG"/>
    <property type="match status" value="1"/>
</dbReference>
<keyword evidence="2 5" id="KW-0889">Transcription antitermination</keyword>
<dbReference type="InterPro" id="IPR047050">
    <property type="entry name" value="NGN"/>
</dbReference>
<dbReference type="InterPro" id="IPR001062">
    <property type="entry name" value="Transcrpt_antiterm_NusG"/>
</dbReference>
<dbReference type="InterPro" id="IPR015869">
    <property type="entry name" value="Transcrpt_antiterm_NusG_bac_CS"/>
</dbReference>
<evidence type="ECO:0000256" key="2">
    <source>
        <dbReference type="ARBA" id="ARBA00022814"/>
    </source>
</evidence>
<dbReference type="CDD" id="cd06091">
    <property type="entry name" value="KOW_NusG"/>
    <property type="match status" value="1"/>
</dbReference>
<dbReference type="FunFam" id="2.30.30.30:FF:000002">
    <property type="entry name" value="Transcription termination/antitermination factor NusG"/>
    <property type="match status" value="1"/>
</dbReference>
<dbReference type="SMART" id="SM00739">
    <property type="entry name" value="KOW"/>
    <property type="match status" value="1"/>
</dbReference>
<evidence type="ECO:0000313" key="10">
    <source>
        <dbReference type="EMBL" id="AIT09411.1"/>
    </source>
</evidence>
<evidence type="ECO:0000256" key="3">
    <source>
        <dbReference type="ARBA" id="ARBA00023015"/>
    </source>
</evidence>
<gene>
    <name evidence="5" type="primary">nusG</name>
    <name evidence="10" type="ORF">LO80_05150</name>
</gene>
<dbReference type="SMART" id="SM00738">
    <property type="entry name" value="NGN"/>
    <property type="match status" value="1"/>
</dbReference>
<dbReference type="GO" id="GO:0005829">
    <property type="term" value="C:cytosol"/>
    <property type="evidence" value="ECO:0007669"/>
    <property type="project" value="UniProtKB-ARBA"/>
</dbReference>
<evidence type="ECO:0000256" key="6">
    <source>
        <dbReference type="NCBIfam" id="TIGR00922"/>
    </source>
</evidence>
<feature type="domain" description="NusG-like N-terminal" evidence="8">
    <location>
        <begin position="2"/>
        <end position="110"/>
    </location>
</feature>
<sequence length="179" mass="20277">MAMLWYVVQVHSGYEKRVKTQLEENIEIAGLQDNFGRVLVPTENVVEMKGGQKRKSERKYFPGYVLIEADLTTEAWDVIKAVPRVLTVVGSRGKPIPLSKQEVERILGFMESGEAAVEPRLRKSYQVGEVVRVLEGPFNDFTGVVEEVNYEKSRLRVAVSIFGRSTPVELEFSQVEKES</sequence>
<evidence type="ECO:0000256" key="1">
    <source>
        <dbReference type="ARBA" id="ARBA00022472"/>
    </source>
</evidence>
<dbReference type="CDD" id="cd09891">
    <property type="entry name" value="NGN_Bact_1"/>
    <property type="match status" value="1"/>
</dbReference>
<dbReference type="PRINTS" id="PR00338">
    <property type="entry name" value="NUSGTNSCPFCT"/>
</dbReference>
<dbReference type="SUPFAM" id="SSF50104">
    <property type="entry name" value="Translation proteins SH3-like domain"/>
    <property type="match status" value="1"/>
</dbReference>
<evidence type="ECO:0000256" key="4">
    <source>
        <dbReference type="ARBA" id="ARBA00023163"/>
    </source>
</evidence>
<evidence type="ECO:0000259" key="9">
    <source>
        <dbReference type="SMART" id="SM00739"/>
    </source>
</evidence>
<dbReference type="NCBIfam" id="TIGR00922">
    <property type="entry name" value="nusG"/>
    <property type="match status" value="1"/>
</dbReference>
<keyword evidence="11" id="KW-1185">Reference proteome</keyword>
<dbReference type="HAMAP" id="MF_00948">
    <property type="entry name" value="NusG"/>
    <property type="match status" value="1"/>
</dbReference>
<dbReference type="InterPro" id="IPR014722">
    <property type="entry name" value="Rib_uL2_dom2"/>
</dbReference>
<dbReference type="InterPro" id="IPR005824">
    <property type="entry name" value="KOW"/>
</dbReference>
<dbReference type="Proteomes" id="UP000029672">
    <property type="component" value="Chromosome"/>
</dbReference>
<dbReference type="KEGG" id="frf:LO80_05150"/>
<dbReference type="InterPro" id="IPR008991">
    <property type="entry name" value="Translation_prot_SH3-like_sf"/>
</dbReference>
<dbReference type="Gene3D" id="3.30.70.940">
    <property type="entry name" value="NusG, N-terminal domain"/>
    <property type="match status" value="1"/>
</dbReference>
<protein>
    <recommendedName>
        <fullName evidence="5 6">Transcription termination/antitermination protein NusG</fullName>
    </recommendedName>
</protein>
<dbReference type="GO" id="GO:0032784">
    <property type="term" value="P:regulation of DNA-templated transcription elongation"/>
    <property type="evidence" value="ECO:0007669"/>
    <property type="project" value="InterPro"/>
</dbReference>
<dbReference type="Pfam" id="PF00467">
    <property type="entry name" value="KOW"/>
    <property type="match status" value="1"/>
</dbReference>
<dbReference type="STRING" id="1547445.LO80_05150"/>
<dbReference type="GO" id="GO:0006354">
    <property type="term" value="P:DNA-templated transcription elongation"/>
    <property type="evidence" value="ECO:0007669"/>
    <property type="project" value="UniProtKB-UniRule"/>
</dbReference>
<comment type="function">
    <text evidence="5 7">Participates in transcription elongation, termination and antitermination.</text>
</comment>
<keyword evidence="3 5" id="KW-0805">Transcription regulation</keyword>
<dbReference type="PANTHER" id="PTHR30265">
    <property type="entry name" value="RHO-INTERACTING TRANSCRIPTION TERMINATION FACTOR NUSG"/>
    <property type="match status" value="1"/>
</dbReference>